<dbReference type="GO" id="GO:0008832">
    <property type="term" value="F:dGTPase activity"/>
    <property type="evidence" value="ECO:0007669"/>
    <property type="project" value="TreeGrafter"/>
</dbReference>
<organism evidence="3 4">
    <name type="scientific">Chamaesiphon polymorphus CCALA 037</name>
    <dbReference type="NCBI Taxonomy" id="2107692"/>
    <lineage>
        <taxon>Bacteria</taxon>
        <taxon>Bacillati</taxon>
        <taxon>Cyanobacteriota</taxon>
        <taxon>Cyanophyceae</taxon>
        <taxon>Gomontiellales</taxon>
        <taxon>Chamaesiphonaceae</taxon>
        <taxon>Chamaesiphon</taxon>
    </lineage>
</organism>
<dbReference type="InterPro" id="IPR050135">
    <property type="entry name" value="dGTPase-like"/>
</dbReference>
<dbReference type="Gene3D" id="1.10.3210.10">
    <property type="entry name" value="Hypothetical protein af1432"/>
    <property type="match status" value="1"/>
</dbReference>
<dbReference type="Proteomes" id="UP000238937">
    <property type="component" value="Unassembled WGS sequence"/>
</dbReference>
<accession>A0A2T1GAE2</accession>
<feature type="domain" description="HD" evidence="2">
    <location>
        <begin position="73"/>
        <end position="146"/>
    </location>
</feature>
<protein>
    <submittedName>
        <fullName evidence="3">Deoxyguanosinetriphosphate triphosphohydrolase</fullName>
    </submittedName>
</protein>
<evidence type="ECO:0000259" key="2">
    <source>
        <dbReference type="Pfam" id="PF01966"/>
    </source>
</evidence>
<dbReference type="CDD" id="cd00077">
    <property type="entry name" value="HDc"/>
    <property type="match status" value="1"/>
</dbReference>
<dbReference type="PANTHER" id="PTHR11373">
    <property type="entry name" value="DEOXYNUCLEOSIDE TRIPHOSPHATE TRIPHOSPHOHYDROLASE"/>
    <property type="match status" value="1"/>
</dbReference>
<dbReference type="NCBIfam" id="TIGR01353">
    <property type="entry name" value="dGTP_triPase"/>
    <property type="match status" value="1"/>
</dbReference>
<keyword evidence="4" id="KW-1185">Reference proteome</keyword>
<proteinExistence type="predicted"/>
<dbReference type="InterPro" id="IPR006674">
    <property type="entry name" value="HD_domain"/>
</dbReference>
<name>A0A2T1GAE2_9CYAN</name>
<dbReference type="OrthoDB" id="9803619at2"/>
<evidence type="ECO:0000313" key="4">
    <source>
        <dbReference type="Proteomes" id="UP000238937"/>
    </source>
</evidence>
<dbReference type="PANTHER" id="PTHR11373:SF40">
    <property type="entry name" value="DEOXYGUANOSINETRIPHOSPHATE TRIPHOSPHOHYDROLASE-LIKE PROTEIN 2"/>
    <property type="match status" value="1"/>
</dbReference>
<evidence type="ECO:0000256" key="1">
    <source>
        <dbReference type="ARBA" id="ARBA00022801"/>
    </source>
</evidence>
<dbReference type="EMBL" id="PVWO01000279">
    <property type="protein sequence ID" value="PSB54205.1"/>
    <property type="molecule type" value="Genomic_DNA"/>
</dbReference>
<reference evidence="3 4" key="1">
    <citation type="submission" date="2018-03" db="EMBL/GenBank/DDBJ databases">
        <title>The ancient ancestry and fast evolution of plastids.</title>
        <authorList>
            <person name="Moore K.R."/>
            <person name="Magnabosco C."/>
            <person name="Momper L."/>
            <person name="Gold D.A."/>
            <person name="Bosak T."/>
            <person name="Fournier G.P."/>
        </authorList>
    </citation>
    <scope>NUCLEOTIDE SEQUENCE [LARGE SCALE GENOMIC DNA]</scope>
    <source>
        <strain evidence="3 4">CCALA 037</strain>
    </source>
</reference>
<gene>
    <name evidence="3" type="ORF">C7B77_18895</name>
</gene>
<dbReference type="SUPFAM" id="SSF109604">
    <property type="entry name" value="HD-domain/PDEase-like"/>
    <property type="match status" value="1"/>
</dbReference>
<dbReference type="Pfam" id="PF01966">
    <property type="entry name" value="HD"/>
    <property type="match status" value="1"/>
</dbReference>
<feature type="non-terminal residue" evidence="3">
    <location>
        <position position="232"/>
    </location>
</feature>
<dbReference type="AlphaFoldDB" id="A0A2T1GAE2"/>
<dbReference type="InterPro" id="IPR006261">
    <property type="entry name" value="dGTPase"/>
</dbReference>
<sequence length="232" mass="26483">MSEVTLQMDRMQWAKLFSRKRYGVHQLEQKEVGRSHFQKDIDRIIFSTAFRRLNHKTQVHPLPENDDIRTRLPHSLEVSSVGRSLGTKVGQRLADELKQIDIDPSNVGDIVQSACLAHDIGNPPFGHSGEEAIRAWFRADTNREFVKDLDPAALADLQNFEGNAQGLRIITKLEYYLFEGGMRLTYATLGTFIKYPWTSEHLSPKNKYGCNQTERDILTQIATELGLLERAT</sequence>
<evidence type="ECO:0000313" key="3">
    <source>
        <dbReference type="EMBL" id="PSB54205.1"/>
    </source>
</evidence>
<dbReference type="InterPro" id="IPR003607">
    <property type="entry name" value="HD/PDEase_dom"/>
</dbReference>
<dbReference type="GO" id="GO:0006203">
    <property type="term" value="P:dGTP catabolic process"/>
    <property type="evidence" value="ECO:0007669"/>
    <property type="project" value="TreeGrafter"/>
</dbReference>
<comment type="caution">
    <text evidence="3">The sequence shown here is derived from an EMBL/GenBank/DDBJ whole genome shotgun (WGS) entry which is preliminary data.</text>
</comment>
<keyword evidence="1 3" id="KW-0378">Hydrolase</keyword>